<evidence type="ECO:0000256" key="1">
    <source>
        <dbReference type="ARBA" id="ARBA00004141"/>
    </source>
</evidence>
<feature type="region of interest" description="Disordered" evidence="6">
    <location>
        <begin position="1"/>
        <end position="21"/>
    </location>
</feature>
<protein>
    <submittedName>
        <fullName evidence="9">MFS transporter</fullName>
    </submittedName>
</protein>
<feature type="transmembrane region" description="Helical" evidence="7">
    <location>
        <begin position="30"/>
        <end position="53"/>
    </location>
</feature>
<dbReference type="PRINTS" id="PR01036">
    <property type="entry name" value="TCRTETB"/>
</dbReference>
<dbReference type="AlphaFoldDB" id="A0A178FM24"/>
<evidence type="ECO:0000256" key="4">
    <source>
        <dbReference type="ARBA" id="ARBA00022989"/>
    </source>
</evidence>
<feature type="transmembrane region" description="Helical" evidence="7">
    <location>
        <begin position="121"/>
        <end position="140"/>
    </location>
</feature>
<dbReference type="PANTHER" id="PTHR23501">
    <property type="entry name" value="MAJOR FACILITATOR SUPERFAMILY"/>
    <property type="match status" value="1"/>
</dbReference>
<feature type="transmembrane region" description="Helical" evidence="7">
    <location>
        <begin position="219"/>
        <end position="241"/>
    </location>
</feature>
<reference evidence="9 10" key="1">
    <citation type="submission" date="2016-05" db="EMBL/GenBank/DDBJ databases">
        <title>Genome sequencing of Trichophyton violaceum CMCC(F)T3l isolated from hair.</title>
        <authorList>
            <person name="Zhan P."/>
            <person name="Tao Y."/>
            <person name="Liu W."/>
        </authorList>
    </citation>
    <scope>NUCLEOTIDE SEQUENCE [LARGE SCALE GENOMIC DNA]</scope>
    <source>
        <strain evidence="10">CMCC(F)T3l</strain>
    </source>
</reference>
<comment type="subcellular location">
    <subcellularLocation>
        <location evidence="1">Membrane</location>
        <topology evidence="1">Multi-pass membrane protein</topology>
    </subcellularLocation>
</comment>
<dbReference type="OrthoDB" id="10021397at2759"/>
<feature type="domain" description="Major facilitator superfamily (MFS) profile" evidence="8">
    <location>
        <begin position="31"/>
        <end position="523"/>
    </location>
</feature>
<comment type="caution">
    <text evidence="9">The sequence shown here is derived from an EMBL/GenBank/DDBJ whole genome shotgun (WGS) entry which is preliminary data.</text>
</comment>
<dbReference type="SUPFAM" id="SSF103473">
    <property type="entry name" value="MFS general substrate transporter"/>
    <property type="match status" value="1"/>
</dbReference>
<dbReference type="Gene3D" id="1.20.1720.10">
    <property type="entry name" value="Multidrug resistance protein D"/>
    <property type="match status" value="1"/>
</dbReference>
<feature type="transmembrane region" description="Helical" evidence="7">
    <location>
        <begin position="291"/>
        <end position="315"/>
    </location>
</feature>
<feature type="transmembrane region" description="Helical" evidence="7">
    <location>
        <begin position="499"/>
        <end position="518"/>
    </location>
</feature>
<dbReference type="InterPro" id="IPR011701">
    <property type="entry name" value="MFS"/>
</dbReference>
<keyword evidence="5 7" id="KW-0472">Membrane</keyword>
<dbReference type="GO" id="GO:0022857">
    <property type="term" value="F:transmembrane transporter activity"/>
    <property type="evidence" value="ECO:0007669"/>
    <property type="project" value="InterPro"/>
</dbReference>
<organism evidence="9 10">
    <name type="scientific">Trichophyton violaceum</name>
    <dbReference type="NCBI Taxonomy" id="34388"/>
    <lineage>
        <taxon>Eukaryota</taxon>
        <taxon>Fungi</taxon>
        <taxon>Dikarya</taxon>
        <taxon>Ascomycota</taxon>
        <taxon>Pezizomycotina</taxon>
        <taxon>Eurotiomycetes</taxon>
        <taxon>Eurotiomycetidae</taxon>
        <taxon>Onygenales</taxon>
        <taxon>Arthrodermataceae</taxon>
        <taxon>Trichophyton</taxon>
    </lineage>
</organism>
<feature type="compositionally biased region" description="Pro residues" evidence="6">
    <location>
        <begin position="1"/>
        <end position="12"/>
    </location>
</feature>
<evidence type="ECO:0000256" key="3">
    <source>
        <dbReference type="ARBA" id="ARBA00022692"/>
    </source>
</evidence>
<evidence type="ECO:0000256" key="5">
    <source>
        <dbReference type="ARBA" id="ARBA00023136"/>
    </source>
</evidence>
<accession>A0A178FM24</accession>
<gene>
    <name evidence="9" type="ORF">A7D00_2941</name>
</gene>
<keyword evidence="3 7" id="KW-0812">Transmembrane</keyword>
<evidence type="ECO:0000256" key="6">
    <source>
        <dbReference type="SAM" id="MobiDB-lite"/>
    </source>
</evidence>
<dbReference type="InterPro" id="IPR020846">
    <property type="entry name" value="MFS_dom"/>
</dbReference>
<dbReference type="PROSITE" id="PS50850">
    <property type="entry name" value="MFS"/>
    <property type="match status" value="1"/>
</dbReference>
<dbReference type="Proteomes" id="UP000243519">
    <property type="component" value="Unassembled WGS sequence"/>
</dbReference>
<keyword evidence="4 7" id="KW-1133">Transmembrane helix</keyword>
<feature type="transmembrane region" description="Helical" evidence="7">
    <location>
        <begin position="65"/>
        <end position="84"/>
    </location>
</feature>
<evidence type="ECO:0000256" key="2">
    <source>
        <dbReference type="ARBA" id="ARBA00007520"/>
    </source>
</evidence>
<dbReference type="EMBL" id="LHPN01000003">
    <property type="protein sequence ID" value="OAL73168.1"/>
    <property type="molecule type" value="Genomic_DNA"/>
</dbReference>
<dbReference type="Gene3D" id="1.20.1250.20">
    <property type="entry name" value="MFS general substrate transporter like domains"/>
    <property type="match status" value="1"/>
</dbReference>
<keyword evidence="10" id="KW-1185">Reference proteome</keyword>
<dbReference type="GO" id="GO:0005886">
    <property type="term" value="C:plasma membrane"/>
    <property type="evidence" value="ECO:0007669"/>
    <property type="project" value="TreeGrafter"/>
</dbReference>
<evidence type="ECO:0000313" key="10">
    <source>
        <dbReference type="Proteomes" id="UP000243519"/>
    </source>
</evidence>
<evidence type="ECO:0000313" key="9">
    <source>
        <dbReference type="EMBL" id="OAL73168.1"/>
    </source>
</evidence>
<feature type="transmembrane region" description="Helical" evidence="7">
    <location>
        <begin position="327"/>
        <end position="348"/>
    </location>
</feature>
<evidence type="ECO:0000256" key="7">
    <source>
        <dbReference type="SAM" id="Phobius"/>
    </source>
</evidence>
<dbReference type="FunFam" id="1.20.1720.10:FF:000014">
    <property type="entry name" value="MFS drug transporter, putative"/>
    <property type="match status" value="1"/>
</dbReference>
<dbReference type="CDD" id="cd17502">
    <property type="entry name" value="MFS_Azr1_MDR_like"/>
    <property type="match status" value="1"/>
</dbReference>
<evidence type="ECO:0000259" key="8">
    <source>
        <dbReference type="PROSITE" id="PS50850"/>
    </source>
</evidence>
<feature type="transmembrane region" description="Helical" evidence="7">
    <location>
        <begin position="152"/>
        <end position="172"/>
    </location>
</feature>
<comment type="similarity">
    <text evidence="2">Belongs to the major facilitator superfamily. TCR/Tet family.</text>
</comment>
<sequence length="555" mass="59924">MSPNAEPEPPAETMPLHEPRKNRSRLRVTAVLVSLLSTLFISALNVTIVATTIPTITADLHSAAGYSWVGGAFTLGNTAFLAVWAKLSDIWGRKPILLTLVALYFCSSIVCATSKSIGMLIAGRALQGMTCGGITPLVMITISDIFSMRQRALYLGFLQAIWAVAGGVGPVLGGALTQYISWRWIFWINLPVAGTSFILLLFFLDVHNPRTPFMEGIKAVDWFGSIAIIGALSMPLLGLNFGGELFPWNSPRVIFLIVSGCAMLGIFVFSQARLSKYPLMPLKLFQRKSNVACVIIGFTQLFGVQATEFYLPLFFQTIWEASPTRSGVLILPMTITESVTGIICGLIIHRTGRYIEIIRAGTVLFALGIGLHIDFSETSSLAEIAGIETIAGISAGMLFDPPLLALQAMVSQDDTATATATFNLHQNIGSFMATVLGGVLFQNGMRMRTQGLNNAGLPETVVEQLSGDAAAANVDVIKKISDLTQKLVVKRAFASSLRYIWILAACLAACGAFASLLISKQVLNTEHVETETGQPPEDIQQKNFTPPVVNIRDYG</sequence>
<name>A0A178FM24_TRIVO</name>
<feature type="transmembrane region" description="Helical" evidence="7">
    <location>
        <begin position="253"/>
        <end position="270"/>
    </location>
</feature>
<dbReference type="Pfam" id="PF07690">
    <property type="entry name" value="MFS_1"/>
    <property type="match status" value="2"/>
</dbReference>
<dbReference type="InterPro" id="IPR036259">
    <property type="entry name" value="MFS_trans_sf"/>
</dbReference>
<feature type="transmembrane region" description="Helical" evidence="7">
    <location>
        <begin position="184"/>
        <end position="207"/>
    </location>
</feature>
<feature type="transmembrane region" description="Helical" evidence="7">
    <location>
        <begin position="96"/>
        <end position="115"/>
    </location>
</feature>
<proteinExistence type="inferred from homology"/>
<dbReference type="PANTHER" id="PTHR23501:SF158">
    <property type="entry name" value="TRANSPORTER, PUTATIVE (AFU_ORTHOLOGUE AFUA_5G14490)-RELATED"/>
    <property type="match status" value="1"/>
</dbReference>